<dbReference type="AlphaFoldDB" id="A0A091K8S3"/>
<dbReference type="EMBL" id="KK547265">
    <property type="protein sequence ID" value="KFP32721.1"/>
    <property type="molecule type" value="Genomic_DNA"/>
</dbReference>
<feature type="non-terminal residue" evidence="1">
    <location>
        <position position="1"/>
    </location>
</feature>
<dbReference type="Proteomes" id="UP000053615">
    <property type="component" value="Unassembled WGS sequence"/>
</dbReference>
<evidence type="ECO:0000313" key="1">
    <source>
        <dbReference type="EMBL" id="KFP32721.1"/>
    </source>
</evidence>
<reference evidence="1 2" key="1">
    <citation type="submission" date="2014-04" db="EMBL/GenBank/DDBJ databases">
        <title>Genome evolution of avian class.</title>
        <authorList>
            <person name="Zhang G."/>
            <person name="Li C."/>
        </authorList>
    </citation>
    <scope>NUCLEOTIDE SEQUENCE [LARGE SCALE GENOMIC DNA]</scope>
    <source>
        <strain evidence="1">BGI_N325</strain>
    </source>
</reference>
<accession>A0A091K8S3</accession>
<organism evidence="1 2">
    <name type="scientific">Colius striatus</name>
    <name type="common">Speckled mousebird</name>
    <dbReference type="NCBI Taxonomy" id="57412"/>
    <lineage>
        <taxon>Eukaryota</taxon>
        <taxon>Metazoa</taxon>
        <taxon>Chordata</taxon>
        <taxon>Craniata</taxon>
        <taxon>Vertebrata</taxon>
        <taxon>Euteleostomi</taxon>
        <taxon>Archelosauria</taxon>
        <taxon>Archosauria</taxon>
        <taxon>Dinosauria</taxon>
        <taxon>Saurischia</taxon>
        <taxon>Theropoda</taxon>
        <taxon>Coelurosauria</taxon>
        <taxon>Aves</taxon>
        <taxon>Neognathae</taxon>
        <taxon>Neoaves</taxon>
        <taxon>Telluraves</taxon>
        <taxon>Coraciimorphae</taxon>
        <taxon>Coliiformes</taxon>
        <taxon>Coliidae</taxon>
        <taxon>Colius</taxon>
    </lineage>
</organism>
<keyword evidence="2" id="KW-1185">Reference proteome</keyword>
<sequence length="44" mass="4713">TGTASSKADVSNDDALGSFAEKYSLAPLNTQKKYSGQSFDRQVE</sequence>
<protein>
    <submittedName>
        <fullName evidence="1">Uncharacterized protein</fullName>
    </submittedName>
</protein>
<evidence type="ECO:0000313" key="2">
    <source>
        <dbReference type="Proteomes" id="UP000053615"/>
    </source>
</evidence>
<feature type="non-terminal residue" evidence="1">
    <location>
        <position position="44"/>
    </location>
</feature>
<proteinExistence type="predicted"/>
<name>A0A091K8S3_COLST</name>
<gene>
    <name evidence="1" type="ORF">N325_02589</name>
</gene>